<feature type="compositionally biased region" description="Basic residues" evidence="1">
    <location>
        <begin position="169"/>
        <end position="183"/>
    </location>
</feature>
<feature type="region of interest" description="Disordered" evidence="1">
    <location>
        <begin position="153"/>
        <end position="189"/>
    </location>
</feature>
<gene>
    <name evidence="2" type="ORF">Salat_1720100</name>
</gene>
<proteinExistence type="predicted"/>
<dbReference type="AlphaFoldDB" id="A0AAE1Y8E6"/>
<evidence type="ECO:0000256" key="1">
    <source>
        <dbReference type="SAM" id="MobiDB-lite"/>
    </source>
</evidence>
<dbReference type="EMBL" id="JACGWO010000006">
    <property type="protein sequence ID" value="KAK4425262.1"/>
    <property type="molecule type" value="Genomic_DNA"/>
</dbReference>
<evidence type="ECO:0000313" key="2">
    <source>
        <dbReference type="EMBL" id="KAK4425262.1"/>
    </source>
</evidence>
<accession>A0AAE1Y8E6</accession>
<organism evidence="2 3">
    <name type="scientific">Sesamum alatum</name>
    <dbReference type="NCBI Taxonomy" id="300844"/>
    <lineage>
        <taxon>Eukaryota</taxon>
        <taxon>Viridiplantae</taxon>
        <taxon>Streptophyta</taxon>
        <taxon>Embryophyta</taxon>
        <taxon>Tracheophyta</taxon>
        <taxon>Spermatophyta</taxon>
        <taxon>Magnoliopsida</taxon>
        <taxon>eudicotyledons</taxon>
        <taxon>Gunneridae</taxon>
        <taxon>Pentapetalae</taxon>
        <taxon>asterids</taxon>
        <taxon>lamiids</taxon>
        <taxon>Lamiales</taxon>
        <taxon>Pedaliaceae</taxon>
        <taxon>Sesamum</taxon>
    </lineage>
</organism>
<comment type="caution">
    <text evidence="2">The sequence shown here is derived from an EMBL/GenBank/DDBJ whole genome shotgun (WGS) entry which is preliminary data.</text>
</comment>
<reference evidence="2" key="2">
    <citation type="journal article" date="2024" name="Plant">
        <title>Genomic evolution and insights into agronomic trait innovations of Sesamum species.</title>
        <authorList>
            <person name="Miao H."/>
            <person name="Wang L."/>
            <person name="Qu L."/>
            <person name="Liu H."/>
            <person name="Sun Y."/>
            <person name="Le M."/>
            <person name="Wang Q."/>
            <person name="Wei S."/>
            <person name="Zheng Y."/>
            <person name="Lin W."/>
            <person name="Duan Y."/>
            <person name="Cao H."/>
            <person name="Xiong S."/>
            <person name="Wang X."/>
            <person name="Wei L."/>
            <person name="Li C."/>
            <person name="Ma Q."/>
            <person name="Ju M."/>
            <person name="Zhao R."/>
            <person name="Li G."/>
            <person name="Mu C."/>
            <person name="Tian Q."/>
            <person name="Mei H."/>
            <person name="Zhang T."/>
            <person name="Gao T."/>
            <person name="Zhang H."/>
        </authorList>
    </citation>
    <scope>NUCLEOTIDE SEQUENCE</scope>
    <source>
        <strain evidence="2">3651</strain>
    </source>
</reference>
<evidence type="ECO:0000313" key="3">
    <source>
        <dbReference type="Proteomes" id="UP001293254"/>
    </source>
</evidence>
<dbReference type="Proteomes" id="UP001293254">
    <property type="component" value="Unassembled WGS sequence"/>
</dbReference>
<keyword evidence="3" id="KW-1185">Reference proteome</keyword>
<name>A0AAE1Y8E6_9LAMI</name>
<protein>
    <submittedName>
        <fullName evidence="2">Uncharacterized protein</fullName>
    </submittedName>
</protein>
<reference evidence="2" key="1">
    <citation type="submission" date="2020-06" db="EMBL/GenBank/DDBJ databases">
        <authorList>
            <person name="Li T."/>
            <person name="Hu X."/>
            <person name="Zhang T."/>
            <person name="Song X."/>
            <person name="Zhang H."/>
            <person name="Dai N."/>
            <person name="Sheng W."/>
            <person name="Hou X."/>
            <person name="Wei L."/>
        </authorList>
    </citation>
    <scope>NUCLEOTIDE SEQUENCE</scope>
    <source>
        <strain evidence="2">3651</strain>
        <tissue evidence="2">Leaf</tissue>
    </source>
</reference>
<sequence>MAVCRQLVDEPSASDDLTISGQLGPQYFSGQAQLQSDGCPHNWAGSSFSCLIHLDHTASPHVHIGPDYLGLLETQPKSVASPFPAPQGSVQFCSFGEESLVGPRFLGQSESSPPYYSAGISSPLPAHFVEGSLPGKHLSLSSSALIDVPLTEPTTTEFDPLSPKSFGARARRDRGRGRGRGRRPLGGTRCLFPGKKRPLPSSFAGRMFPQAEVHNILTAYSDHCVLLIMLSPSDPVDTISSPPQFKFEASWARYAESSELISDAWLRGRLGGSGFPAMECLNQCSEALSLWSKSRF</sequence>